<sequence>TFESCGLNTVFSNSTRKKVVFQKILTNLTWRKLKVSCIQTPSVTIDRRLSFLKSNNNLDLKH</sequence>
<name>A0A0V0HN15_SOLCH</name>
<proteinExistence type="predicted"/>
<dbReference type="AlphaFoldDB" id="A0A0V0HN15"/>
<protein>
    <submittedName>
        <fullName evidence="1">Putative ovule protein</fullName>
    </submittedName>
</protein>
<evidence type="ECO:0000313" key="1">
    <source>
        <dbReference type="EMBL" id="JAP20891.1"/>
    </source>
</evidence>
<dbReference type="EMBL" id="GEDG01018321">
    <property type="protein sequence ID" value="JAP20891.1"/>
    <property type="molecule type" value="Transcribed_RNA"/>
</dbReference>
<feature type="non-terminal residue" evidence="1">
    <location>
        <position position="1"/>
    </location>
</feature>
<organism evidence="1">
    <name type="scientific">Solanum chacoense</name>
    <name type="common">Chaco potato</name>
    <dbReference type="NCBI Taxonomy" id="4108"/>
    <lineage>
        <taxon>Eukaryota</taxon>
        <taxon>Viridiplantae</taxon>
        <taxon>Streptophyta</taxon>
        <taxon>Embryophyta</taxon>
        <taxon>Tracheophyta</taxon>
        <taxon>Spermatophyta</taxon>
        <taxon>Magnoliopsida</taxon>
        <taxon>eudicotyledons</taxon>
        <taxon>Gunneridae</taxon>
        <taxon>Pentapetalae</taxon>
        <taxon>asterids</taxon>
        <taxon>lamiids</taxon>
        <taxon>Solanales</taxon>
        <taxon>Solanaceae</taxon>
        <taxon>Solanoideae</taxon>
        <taxon>Solaneae</taxon>
        <taxon>Solanum</taxon>
    </lineage>
</organism>
<reference evidence="1" key="1">
    <citation type="submission" date="2015-12" db="EMBL/GenBank/DDBJ databases">
        <title>Gene expression during late stages of embryo sac development: a critical building block for successful pollen-pistil interactions.</title>
        <authorList>
            <person name="Liu Y."/>
            <person name="Joly V."/>
            <person name="Sabar M."/>
            <person name="Matton D.P."/>
        </authorList>
    </citation>
    <scope>NUCLEOTIDE SEQUENCE</scope>
</reference>
<accession>A0A0V0HN15</accession>